<sequence>MKSFACGDVVPGCEARWVCSTEEEILFQVAQHAAGAHGLTEVSPELAASVRDAIVTVR</sequence>
<dbReference type="InterPro" id="IPR009409">
    <property type="entry name" value="DUF1059"/>
</dbReference>
<accession>A0ABQ1NV97</accession>
<dbReference type="EMBL" id="BMJI01000003">
    <property type="protein sequence ID" value="GGC84145.1"/>
    <property type="molecule type" value="Genomic_DNA"/>
</dbReference>
<comment type="caution">
    <text evidence="1">The sequence shown here is derived from an EMBL/GenBank/DDBJ whole genome shotgun (WGS) entry which is preliminary data.</text>
</comment>
<dbReference type="RefSeq" id="WP_188666746.1">
    <property type="nucleotide sequence ID" value="NZ_BMJI01000003.1"/>
</dbReference>
<dbReference type="Proteomes" id="UP000597761">
    <property type="component" value="Unassembled WGS sequence"/>
</dbReference>
<protein>
    <recommendedName>
        <fullName evidence="3">DUF1059 domain-containing protein</fullName>
    </recommendedName>
</protein>
<dbReference type="Pfam" id="PF06348">
    <property type="entry name" value="DUF1059"/>
    <property type="match status" value="1"/>
</dbReference>
<evidence type="ECO:0000313" key="2">
    <source>
        <dbReference type="Proteomes" id="UP000597761"/>
    </source>
</evidence>
<evidence type="ECO:0008006" key="3">
    <source>
        <dbReference type="Google" id="ProtNLM"/>
    </source>
</evidence>
<reference evidence="2" key="1">
    <citation type="journal article" date="2019" name="Int. J. Syst. Evol. Microbiol.">
        <title>The Global Catalogue of Microorganisms (GCM) 10K type strain sequencing project: providing services to taxonomists for standard genome sequencing and annotation.</title>
        <authorList>
            <consortium name="The Broad Institute Genomics Platform"/>
            <consortium name="The Broad Institute Genome Sequencing Center for Infectious Disease"/>
            <person name="Wu L."/>
            <person name="Ma J."/>
        </authorList>
    </citation>
    <scope>NUCLEOTIDE SEQUENCE [LARGE SCALE GENOMIC DNA]</scope>
    <source>
        <strain evidence="2">CGMCC 1.15480</strain>
    </source>
</reference>
<name>A0ABQ1NV97_9MICC</name>
<evidence type="ECO:0000313" key="1">
    <source>
        <dbReference type="EMBL" id="GGC84145.1"/>
    </source>
</evidence>
<organism evidence="1 2">
    <name type="scientific">Tersicoccus solisilvae</name>
    <dbReference type="NCBI Taxonomy" id="1882339"/>
    <lineage>
        <taxon>Bacteria</taxon>
        <taxon>Bacillati</taxon>
        <taxon>Actinomycetota</taxon>
        <taxon>Actinomycetes</taxon>
        <taxon>Micrococcales</taxon>
        <taxon>Micrococcaceae</taxon>
        <taxon>Tersicoccus</taxon>
    </lineage>
</organism>
<keyword evidence="2" id="KW-1185">Reference proteome</keyword>
<proteinExistence type="predicted"/>
<gene>
    <name evidence="1" type="ORF">GCM10011512_08700</name>
</gene>